<sequence length="784" mass="90732">MTNIELLLEKSKKGDLKSLSYLSMVCYEGIEVEKDYSKCLKFATKAIEGGYSEAQFYLGRLYYEGDIVDQDYSRAFKLFEKSAKQINTKAIYWLGRCYFFGKGIKQDPLQGFLLFYSSFEYGNSDAQLAIENCFNENTGSVYQKTVDIIKKRSNELKEAKYQNLLGVLYEHGNGVTEDHSIAFELYHLSKKQRDPFGIKNYGLCYYRNIGVAKNPPRAFKLFEKSAQLGNHRALNSTGYCLQNGIGVEKDLDRSIKLFRKCLQLGNLVGINSLALAYQNGWGVEEDLDKCRELYLKAAYSKYRMSEFNIGFLFHWGIGCDANRKQAIKWYKQSHKHSFLSATNSLGYCYQEGVGVEKNKEKAFNYFLIASKGENKYGECNVGLCYLYGSGVEKNSRLAYKYLRRAINHGHVDAINIFSNYDQFEFILCNDTDVENVKLLGMDPEFEINKVTKNGDSILIHFNSTNYKKNKEEIAIIQILINSGLDLRIRNSQNKLTLNCISNRLSRFTKKMGTLAMDFDRLFDDRINPDYNLGKGMSVHKVWVEKRTKKACHQVANVFKQFYNDKGGLKKCNDFLRWVYSGVIYNKKGIIQICKKLDIDFFNHTTIRQDLIDLWNDNGKIKIKENMNKNEDENKNRNEDENENGNDNGNENENENENDNDNDNENENENENTNKHFNFDFEILIKMDNTKDSKNLQSICVHKFFLLAISGLYRNFFQTVNSKLSKVTDYSSKSFETLNCLFEFLYTGELNFTAGYDADLIKDELLDVIEYYQLNPDLPLLELII</sequence>
<dbReference type="EMBL" id="JAOAOG010000109">
    <property type="protein sequence ID" value="KAJ6248676.1"/>
    <property type="molecule type" value="Genomic_DNA"/>
</dbReference>
<evidence type="ECO:0000256" key="1">
    <source>
        <dbReference type="ARBA" id="ARBA00038101"/>
    </source>
</evidence>
<comment type="caution">
    <text evidence="4">The sequence shown here is derived from an EMBL/GenBank/DDBJ whole genome shotgun (WGS) entry which is preliminary data.</text>
</comment>
<evidence type="ECO:0000313" key="5">
    <source>
        <dbReference type="Proteomes" id="UP001150062"/>
    </source>
</evidence>
<accession>A0ABQ8YVK5</accession>
<dbReference type="InterPro" id="IPR011990">
    <property type="entry name" value="TPR-like_helical_dom_sf"/>
</dbReference>
<dbReference type="Proteomes" id="UP001150062">
    <property type="component" value="Unassembled WGS sequence"/>
</dbReference>
<organism evidence="4 5">
    <name type="scientific">Anaeramoeba flamelloides</name>
    <dbReference type="NCBI Taxonomy" id="1746091"/>
    <lineage>
        <taxon>Eukaryota</taxon>
        <taxon>Metamonada</taxon>
        <taxon>Anaeramoebidae</taxon>
        <taxon>Anaeramoeba</taxon>
    </lineage>
</organism>
<dbReference type="PROSITE" id="PS50097">
    <property type="entry name" value="BTB"/>
    <property type="match status" value="1"/>
</dbReference>
<keyword evidence="5" id="KW-1185">Reference proteome</keyword>
<evidence type="ECO:0000313" key="4">
    <source>
        <dbReference type="EMBL" id="KAJ6248676.1"/>
    </source>
</evidence>
<feature type="region of interest" description="Disordered" evidence="2">
    <location>
        <begin position="625"/>
        <end position="671"/>
    </location>
</feature>
<dbReference type="Pfam" id="PF00651">
    <property type="entry name" value="BTB"/>
    <property type="match status" value="1"/>
</dbReference>
<comment type="similarity">
    <text evidence="1">Belongs to the sel-1 family.</text>
</comment>
<protein>
    <submittedName>
        <fullName evidence="4">Sel-1-like protein</fullName>
    </submittedName>
</protein>
<name>A0ABQ8YVK5_9EUKA</name>
<evidence type="ECO:0000256" key="2">
    <source>
        <dbReference type="SAM" id="MobiDB-lite"/>
    </source>
</evidence>
<dbReference type="InterPro" id="IPR000210">
    <property type="entry name" value="BTB/POZ_dom"/>
</dbReference>
<proteinExistence type="inferred from homology"/>
<dbReference type="PANTHER" id="PTHR11102:SF160">
    <property type="entry name" value="ERAD-ASSOCIATED E3 UBIQUITIN-PROTEIN LIGASE COMPONENT HRD3"/>
    <property type="match status" value="1"/>
</dbReference>
<feature type="compositionally biased region" description="Acidic residues" evidence="2">
    <location>
        <begin position="639"/>
        <end position="669"/>
    </location>
</feature>
<dbReference type="Gene3D" id="1.25.40.10">
    <property type="entry name" value="Tetratricopeptide repeat domain"/>
    <property type="match status" value="2"/>
</dbReference>
<dbReference type="InterPro" id="IPR011333">
    <property type="entry name" value="SKP1/BTB/POZ_sf"/>
</dbReference>
<dbReference type="SUPFAM" id="SSF54695">
    <property type="entry name" value="POZ domain"/>
    <property type="match status" value="1"/>
</dbReference>
<feature type="domain" description="BTB" evidence="3">
    <location>
        <begin position="678"/>
        <end position="753"/>
    </location>
</feature>
<dbReference type="SUPFAM" id="SSF81901">
    <property type="entry name" value="HCP-like"/>
    <property type="match status" value="3"/>
</dbReference>
<gene>
    <name evidence="4" type="ORF">M0813_17409</name>
</gene>
<dbReference type="Gene3D" id="3.30.710.10">
    <property type="entry name" value="Potassium Channel Kv1.1, Chain A"/>
    <property type="match status" value="1"/>
</dbReference>
<reference evidence="4" key="1">
    <citation type="submission" date="2022-08" db="EMBL/GenBank/DDBJ databases">
        <title>Novel sulfate-reducing endosymbionts in the free-living metamonad Anaeramoeba.</title>
        <authorList>
            <person name="Jerlstrom-Hultqvist J."/>
            <person name="Cepicka I."/>
            <person name="Gallot-Lavallee L."/>
            <person name="Salas-Leiva D."/>
            <person name="Curtis B.A."/>
            <person name="Zahonova K."/>
            <person name="Pipaliya S."/>
            <person name="Dacks J."/>
            <person name="Roger A.J."/>
        </authorList>
    </citation>
    <scope>NUCLEOTIDE SEQUENCE</scope>
    <source>
        <strain evidence="4">Schooner1</strain>
    </source>
</reference>
<dbReference type="PANTHER" id="PTHR11102">
    <property type="entry name" value="SEL-1-LIKE PROTEIN"/>
    <property type="match status" value="1"/>
</dbReference>
<dbReference type="InterPro" id="IPR006597">
    <property type="entry name" value="Sel1-like"/>
</dbReference>
<dbReference type="Pfam" id="PF08238">
    <property type="entry name" value="Sel1"/>
    <property type="match status" value="10"/>
</dbReference>
<dbReference type="InterPro" id="IPR050767">
    <property type="entry name" value="Sel1_AlgK"/>
</dbReference>
<feature type="compositionally biased region" description="Basic and acidic residues" evidence="2">
    <location>
        <begin position="625"/>
        <end position="638"/>
    </location>
</feature>
<evidence type="ECO:0000259" key="3">
    <source>
        <dbReference type="PROSITE" id="PS50097"/>
    </source>
</evidence>
<dbReference type="SMART" id="SM00671">
    <property type="entry name" value="SEL1"/>
    <property type="match status" value="10"/>
</dbReference>